<dbReference type="HOGENOM" id="CLU_031506_4_2_5"/>
<evidence type="ECO:0000256" key="4">
    <source>
        <dbReference type="PIRSR" id="PIRSR005902-1"/>
    </source>
</evidence>
<dbReference type="Gene3D" id="3.20.20.140">
    <property type="entry name" value="Metal-dependent hydrolases"/>
    <property type="match status" value="1"/>
</dbReference>
<evidence type="ECO:0000313" key="5">
    <source>
        <dbReference type="EMBL" id="AGA64791.1"/>
    </source>
</evidence>
<comment type="similarity">
    <text evidence="1">Belongs to the metallo-dependent hydrolases superfamily. TatD-type hydrolase family.</text>
</comment>
<dbReference type="FunFam" id="3.20.20.140:FF:000005">
    <property type="entry name" value="TatD family hydrolase"/>
    <property type="match status" value="1"/>
</dbReference>
<name>L0EWN2_LIBCB</name>
<organism evidence="5 6">
    <name type="scientific">Liberibacter crescens (strain BT-1)</name>
    <dbReference type="NCBI Taxonomy" id="1215343"/>
    <lineage>
        <taxon>Bacteria</taxon>
        <taxon>Pseudomonadati</taxon>
        <taxon>Pseudomonadota</taxon>
        <taxon>Alphaproteobacteria</taxon>
        <taxon>Hyphomicrobiales</taxon>
        <taxon>Rhizobiaceae</taxon>
        <taxon>Liberibacter</taxon>
    </lineage>
</organism>
<dbReference type="InterPro" id="IPR032466">
    <property type="entry name" value="Metal_Hydrolase"/>
</dbReference>
<dbReference type="Proteomes" id="UP000010799">
    <property type="component" value="Chromosome"/>
</dbReference>
<dbReference type="GO" id="GO:0005829">
    <property type="term" value="C:cytosol"/>
    <property type="evidence" value="ECO:0007669"/>
    <property type="project" value="TreeGrafter"/>
</dbReference>
<dbReference type="PIRSF" id="PIRSF005902">
    <property type="entry name" value="DNase_TatD"/>
    <property type="match status" value="1"/>
</dbReference>
<feature type="binding site" evidence="4">
    <location>
        <position position="6"/>
    </location>
    <ligand>
        <name>a divalent metal cation</name>
        <dbReference type="ChEBI" id="CHEBI:60240"/>
        <label>1</label>
    </ligand>
</feature>
<evidence type="ECO:0000256" key="1">
    <source>
        <dbReference type="ARBA" id="ARBA00009275"/>
    </source>
</evidence>
<feature type="binding site" evidence="4">
    <location>
        <position position="204"/>
    </location>
    <ligand>
        <name>a divalent metal cation</name>
        <dbReference type="ChEBI" id="CHEBI:60240"/>
        <label>1</label>
    </ligand>
</feature>
<gene>
    <name evidence="5" type="ordered locus">B488_07990</name>
</gene>
<accession>L0EWN2</accession>
<dbReference type="EMBL" id="CP003789">
    <property type="protein sequence ID" value="AGA64791.1"/>
    <property type="molecule type" value="Genomic_DNA"/>
</dbReference>
<dbReference type="GO" id="GO:0004536">
    <property type="term" value="F:DNA nuclease activity"/>
    <property type="evidence" value="ECO:0007669"/>
    <property type="project" value="InterPro"/>
</dbReference>
<dbReference type="PANTHER" id="PTHR46124">
    <property type="entry name" value="D-AMINOACYL-TRNA DEACYLASE"/>
    <property type="match status" value="1"/>
</dbReference>
<dbReference type="Pfam" id="PF01026">
    <property type="entry name" value="TatD_DNase"/>
    <property type="match status" value="1"/>
</dbReference>
<proteinExistence type="inferred from homology"/>
<keyword evidence="2 4" id="KW-0479">Metal-binding</keyword>
<dbReference type="PROSITE" id="PS01090">
    <property type="entry name" value="TATD_2"/>
    <property type="match status" value="1"/>
</dbReference>
<feature type="binding site" evidence="4">
    <location>
        <position position="128"/>
    </location>
    <ligand>
        <name>a divalent metal cation</name>
        <dbReference type="ChEBI" id="CHEBI:60240"/>
        <label>2</label>
    </ligand>
</feature>
<evidence type="ECO:0000256" key="3">
    <source>
        <dbReference type="ARBA" id="ARBA00022801"/>
    </source>
</evidence>
<dbReference type="InterPro" id="IPR001130">
    <property type="entry name" value="TatD-like"/>
</dbReference>
<dbReference type="STRING" id="1215343.B488_07990"/>
<dbReference type="PROSITE" id="PS01137">
    <property type="entry name" value="TATD_1"/>
    <property type="match status" value="1"/>
</dbReference>
<dbReference type="CDD" id="cd01310">
    <property type="entry name" value="TatD_DNAse"/>
    <property type="match status" value="1"/>
</dbReference>
<protein>
    <submittedName>
        <fullName evidence="5">Putative deoxyribonuclease YcfH</fullName>
    </submittedName>
</protein>
<evidence type="ECO:0000256" key="2">
    <source>
        <dbReference type="ARBA" id="ARBA00022723"/>
    </source>
</evidence>
<feature type="binding site" evidence="4">
    <location>
        <position position="8"/>
    </location>
    <ligand>
        <name>a divalent metal cation</name>
        <dbReference type="ChEBI" id="CHEBI:60240"/>
        <label>1</label>
    </ligand>
</feature>
<dbReference type="SUPFAM" id="SSF51556">
    <property type="entry name" value="Metallo-dependent hydrolases"/>
    <property type="match status" value="1"/>
</dbReference>
<feature type="binding site" evidence="4">
    <location>
        <position position="154"/>
    </location>
    <ligand>
        <name>a divalent metal cation</name>
        <dbReference type="ChEBI" id="CHEBI:60240"/>
        <label>2</label>
    </ligand>
</feature>
<keyword evidence="6" id="KW-1185">Reference proteome</keyword>
<dbReference type="KEGG" id="lcc:B488_07990"/>
<dbReference type="PATRIC" id="fig|1215343.11.peg.822"/>
<feature type="binding site" evidence="4">
    <location>
        <position position="92"/>
    </location>
    <ligand>
        <name>a divalent metal cation</name>
        <dbReference type="ChEBI" id="CHEBI:60240"/>
        <label>1</label>
    </ligand>
</feature>
<evidence type="ECO:0000313" key="6">
    <source>
        <dbReference type="Proteomes" id="UP000010799"/>
    </source>
</evidence>
<dbReference type="InterPro" id="IPR018228">
    <property type="entry name" value="DNase_TatD-rel_CS"/>
</dbReference>
<dbReference type="RefSeq" id="WP_015273218.1">
    <property type="nucleotide sequence ID" value="NC_019907.1"/>
</dbReference>
<sequence>MLIDTHCHIDFSEFDEDRDQVVERAHQAGVKMMVAISVRIRDVPGLIAIAERYPSVFCSVGTHPSYAHEETGVTAKELILLSAHSSVVALGETGLDYYHNADTAKEQKRLFLMHIEAARATGLPVVIHSRMADEDMAMILQEEMKKGRFTFILHCFSSSEQLAMSCLKLGGYISFSGILTFDKSEELRSIAAKIPEDRLLVETDAPYLTPQSLRGRRNEPSYVVHTAKVLAEIRKIDYDQLSVITTENAMRVYSCLPKVFIE</sequence>
<keyword evidence="3" id="KW-0378">Hydrolase</keyword>
<dbReference type="NCBIfam" id="TIGR00010">
    <property type="entry name" value="YchF/TatD family DNA exonuclease"/>
    <property type="match status" value="1"/>
</dbReference>
<dbReference type="GO" id="GO:0046872">
    <property type="term" value="F:metal ion binding"/>
    <property type="evidence" value="ECO:0007669"/>
    <property type="project" value="UniProtKB-KW"/>
</dbReference>
<dbReference type="PANTHER" id="PTHR46124:SF2">
    <property type="entry name" value="D-AMINOACYL-TRNA DEACYLASE"/>
    <property type="match status" value="1"/>
</dbReference>
<dbReference type="eggNOG" id="COG0084">
    <property type="taxonomic scope" value="Bacteria"/>
</dbReference>
<reference evidence="5 6" key="1">
    <citation type="journal article" date="2012" name="Stand. Genomic Sci.">
        <title>Complete genome sequence of Liberibacter crescens BT-1.</title>
        <authorList>
            <person name="Leonard M.T."/>
            <person name="Fagen J.R."/>
            <person name="Davis-Richardson A.G."/>
            <person name="Davis M.J."/>
            <person name="Triplett E.W."/>
        </authorList>
    </citation>
    <scope>NUCLEOTIDE SEQUENCE [LARGE SCALE GENOMIC DNA]</scope>
    <source>
        <strain evidence="5 6">BT-1</strain>
    </source>
</reference>
<dbReference type="AlphaFoldDB" id="L0EWN2"/>
<dbReference type="GO" id="GO:0016788">
    <property type="term" value="F:hydrolase activity, acting on ester bonds"/>
    <property type="evidence" value="ECO:0007669"/>
    <property type="project" value="InterPro"/>
</dbReference>
<dbReference type="InterPro" id="IPR015991">
    <property type="entry name" value="TatD/YcfH-like"/>
</dbReference>